<accession>A0A3A5MAD7</accession>
<feature type="transmembrane region" description="Helical" evidence="1">
    <location>
        <begin position="34"/>
        <end position="53"/>
    </location>
</feature>
<proteinExistence type="predicted"/>
<keyword evidence="1" id="KW-1133">Transmembrane helix</keyword>
<protein>
    <submittedName>
        <fullName evidence="2">Uncharacterized protein</fullName>
    </submittedName>
</protein>
<evidence type="ECO:0000313" key="2">
    <source>
        <dbReference type="EMBL" id="RJT87090.1"/>
    </source>
</evidence>
<dbReference type="RefSeq" id="WP_119975827.1">
    <property type="nucleotide sequence ID" value="NZ_JBHSQA010000010.1"/>
</dbReference>
<dbReference type="EMBL" id="QZVS01000092">
    <property type="protein sequence ID" value="RJT87090.1"/>
    <property type="molecule type" value="Genomic_DNA"/>
</dbReference>
<sequence length="184" mass="18129">MSAVTRLWLGFAALGAGMIHVAVGASAPFPLSVLLIGFGVAELAWGVTALALGRLPVPRAVSGAALIPVFVWGATAALGSGLGVSAEATGLPFYSMAIASLFNLFLAVVMAVHQRRRSNEAASSATGAASVARTGTSPAVAGGWRFVTALALGGAIFSGLTTPALAATDAGQLAVPHGTSHGGH</sequence>
<keyword evidence="3" id="KW-1185">Reference proteome</keyword>
<feature type="transmembrane region" description="Helical" evidence="1">
    <location>
        <begin position="65"/>
        <end position="85"/>
    </location>
</feature>
<name>A0A3A5MAD7_9MICO</name>
<evidence type="ECO:0000256" key="1">
    <source>
        <dbReference type="SAM" id="Phobius"/>
    </source>
</evidence>
<evidence type="ECO:0000313" key="3">
    <source>
        <dbReference type="Proteomes" id="UP000272015"/>
    </source>
</evidence>
<keyword evidence="1" id="KW-0812">Transmembrane</keyword>
<organism evidence="2 3">
    <name type="scientific">Cryobacterium melibiosiphilum</name>
    <dbReference type="NCBI Taxonomy" id="995039"/>
    <lineage>
        <taxon>Bacteria</taxon>
        <taxon>Bacillati</taxon>
        <taxon>Actinomycetota</taxon>
        <taxon>Actinomycetes</taxon>
        <taxon>Micrococcales</taxon>
        <taxon>Microbacteriaceae</taxon>
        <taxon>Cryobacterium</taxon>
    </lineage>
</organism>
<comment type="caution">
    <text evidence="2">The sequence shown here is derived from an EMBL/GenBank/DDBJ whole genome shotgun (WGS) entry which is preliminary data.</text>
</comment>
<dbReference type="AlphaFoldDB" id="A0A3A5MAD7"/>
<dbReference type="OrthoDB" id="5124600at2"/>
<feature type="transmembrane region" description="Helical" evidence="1">
    <location>
        <begin position="91"/>
        <end position="112"/>
    </location>
</feature>
<keyword evidence="1" id="KW-0472">Membrane</keyword>
<reference evidence="2 3" key="1">
    <citation type="submission" date="2018-09" db="EMBL/GenBank/DDBJ databases">
        <title>Novel species of Cryobacterium.</title>
        <authorList>
            <person name="Liu Q."/>
            <person name="Xin Y.-H."/>
        </authorList>
    </citation>
    <scope>NUCLEOTIDE SEQUENCE [LARGE SCALE GENOMIC DNA]</scope>
    <source>
        <strain evidence="2 3">Hh39</strain>
    </source>
</reference>
<dbReference type="Proteomes" id="UP000272015">
    <property type="component" value="Unassembled WGS sequence"/>
</dbReference>
<gene>
    <name evidence="2" type="ORF">D6T64_16805</name>
</gene>